<proteinExistence type="predicted"/>
<dbReference type="PATRIC" id="fig|1459.3.peg.2486"/>
<evidence type="ECO:0000313" key="1">
    <source>
        <dbReference type="EMBL" id="KON87399.1"/>
    </source>
</evidence>
<accession>A0A0M0GC19</accession>
<dbReference type="AlphaFoldDB" id="A0A0M0GC19"/>
<organism evidence="1 2">
    <name type="scientific">Sporosarcina globispora</name>
    <name type="common">Bacillus globisporus</name>
    <dbReference type="NCBI Taxonomy" id="1459"/>
    <lineage>
        <taxon>Bacteria</taxon>
        <taxon>Bacillati</taxon>
        <taxon>Bacillota</taxon>
        <taxon>Bacilli</taxon>
        <taxon>Bacillales</taxon>
        <taxon>Caryophanaceae</taxon>
        <taxon>Sporosarcina</taxon>
    </lineage>
</organism>
<name>A0A0M0GC19_SPOGL</name>
<dbReference type="OrthoDB" id="9910651at2"/>
<dbReference type="RefSeq" id="WP_053434749.1">
    <property type="nucleotide sequence ID" value="NZ_LGUF01000007.1"/>
</dbReference>
<dbReference type="STRING" id="1459.AF332_11560"/>
<reference evidence="2" key="1">
    <citation type="submission" date="2015-07" db="EMBL/GenBank/DDBJ databases">
        <title>Fjat-10036 dsm4.</title>
        <authorList>
            <person name="Liu B."/>
            <person name="Wang J."/>
            <person name="Zhu Y."/>
            <person name="Liu G."/>
            <person name="Chen Q."/>
            <person name="Chen Z."/>
            <person name="Lan J."/>
            <person name="Che J."/>
            <person name="Ge C."/>
            <person name="Shi H."/>
            <person name="Pan Z."/>
            <person name="Liu X."/>
        </authorList>
    </citation>
    <scope>NUCLEOTIDE SEQUENCE [LARGE SCALE GENOMIC DNA]</scope>
    <source>
        <strain evidence="2">DSM 4</strain>
    </source>
</reference>
<gene>
    <name evidence="1" type="ORF">AF332_11560</name>
</gene>
<comment type="caution">
    <text evidence="1">The sequence shown here is derived from an EMBL/GenBank/DDBJ whole genome shotgun (WGS) entry which is preliminary data.</text>
</comment>
<evidence type="ECO:0000313" key="2">
    <source>
        <dbReference type="Proteomes" id="UP000037109"/>
    </source>
</evidence>
<sequence>MKNTEYTLRKLQAAYLKVTLRKEMGNNEETCMYCWNSGCGCDSKSNVKTDSFISLTTASEFKYA</sequence>
<protein>
    <submittedName>
        <fullName evidence="1">Uncharacterized protein</fullName>
    </submittedName>
</protein>
<dbReference type="Proteomes" id="UP000037109">
    <property type="component" value="Unassembled WGS sequence"/>
</dbReference>
<dbReference type="EMBL" id="LGUF01000007">
    <property type="protein sequence ID" value="KON87399.1"/>
    <property type="molecule type" value="Genomic_DNA"/>
</dbReference>
<keyword evidence="2" id="KW-1185">Reference proteome</keyword>